<dbReference type="EMBL" id="JARKNE010000005">
    <property type="protein sequence ID" value="KAK5834451.1"/>
    <property type="molecule type" value="Genomic_DNA"/>
</dbReference>
<evidence type="ECO:0000313" key="2">
    <source>
        <dbReference type="EMBL" id="KAK5834451.1"/>
    </source>
</evidence>
<evidence type="ECO:0000313" key="3">
    <source>
        <dbReference type="Proteomes" id="UP001358586"/>
    </source>
</evidence>
<evidence type="ECO:0000256" key="1">
    <source>
        <dbReference type="SAM" id="MobiDB-lite"/>
    </source>
</evidence>
<comment type="caution">
    <text evidence="2">The sequence shown here is derived from an EMBL/GenBank/DDBJ whole genome shotgun (WGS) entry which is preliminary data.</text>
</comment>
<reference evidence="2 3" key="1">
    <citation type="submission" date="2023-03" db="EMBL/GenBank/DDBJ databases">
        <title>WGS of Gossypium arboreum.</title>
        <authorList>
            <person name="Yu D."/>
        </authorList>
    </citation>
    <scope>NUCLEOTIDE SEQUENCE [LARGE SCALE GENOMIC DNA]</scope>
    <source>
        <tissue evidence="2">Leaf</tissue>
    </source>
</reference>
<accession>A0ABR0Q5I3</accession>
<gene>
    <name evidence="2" type="ORF">PVK06_018329</name>
</gene>
<keyword evidence="3" id="KW-1185">Reference proteome</keyword>
<feature type="region of interest" description="Disordered" evidence="1">
    <location>
        <begin position="21"/>
        <end position="51"/>
    </location>
</feature>
<sequence>MGGDDNQTKVNFLSLEMKNQAILNHDENPRTSVSEEHRSPNQIDKVHSSSE</sequence>
<proteinExistence type="predicted"/>
<name>A0ABR0Q5I3_GOSAR</name>
<dbReference type="Proteomes" id="UP001358586">
    <property type="component" value="Chromosome 5"/>
</dbReference>
<organism evidence="2 3">
    <name type="scientific">Gossypium arboreum</name>
    <name type="common">Tree cotton</name>
    <name type="synonym">Gossypium nanking</name>
    <dbReference type="NCBI Taxonomy" id="29729"/>
    <lineage>
        <taxon>Eukaryota</taxon>
        <taxon>Viridiplantae</taxon>
        <taxon>Streptophyta</taxon>
        <taxon>Embryophyta</taxon>
        <taxon>Tracheophyta</taxon>
        <taxon>Spermatophyta</taxon>
        <taxon>Magnoliopsida</taxon>
        <taxon>eudicotyledons</taxon>
        <taxon>Gunneridae</taxon>
        <taxon>Pentapetalae</taxon>
        <taxon>rosids</taxon>
        <taxon>malvids</taxon>
        <taxon>Malvales</taxon>
        <taxon>Malvaceae</taxon>
        <taxon>Malvoideae</taxon>
        <taxon>Gossypium</taxon>
    </lineage>
</organism>
<feature type="compositionally biased region" description="Basic and acidic residues" evidence="1">
    <location>
        <begin position="24"/>
        <end position="51"/>
    </location>
</feature>
<protein>
    <submittedName>
        <fullName evidence="2">Uncharacterized protein</fullName>
    </submittedName>
</protein>